<dbReference type="PATRIC" id="fig|1297742.4.peg.3041"/>
<dbReference type="AlphaFoldDB" id="A0A0H4WTI0"/>
<evidence type="ECO:0000256" key="1">
    <source>
        <dbReference type="SAM" id="MobiDB-lite"/>
    </source>
</evidence>
<evidence type="ECO:0000313" key="2">
    <source>
        <dbReference type="EMBL" id="AKQ66104.1"/>
    </source>
</evidence>
<feature type="region of interest" description="Disordered" evidence="1">
    <location>
        <begin position="43"/>
        <end position="90"/>
    </location>
</feature>
<dbReference type="EMBL" id="CP012109">
    <property type="protein sequence ID" value="AKQ66104.1"/>
    <property type="molecule type" value="Genomic_DNA"/>
</dbReference>
<feature type="compositionally biased region" description="Low complexity" evidence="1">
    <location>
        <begin position="64"/>
        <end position="81"/>
    </location>
</feature>
<name>A0A0H4WTI0_9BACT</name>
<sequence>MTPDTTSPTMVISRAGLRPGRRARSPCQSRWLALTPDHLRAGTRHAHGPGIPRFLQGPIPWRSPPCRARPPAALARSALPMPRRRHRMSW</sequence>
<dbReference type="STRING" id="1297742.A176_003016"/>
<accession>A0A0H4WTI0</accession>
<evidence type="ECO:0000313" key="3">
    <source>
        <dbReference type="Proteomes" id="UP000009026"/>
    </source>
</evidence>
<gene>
    <name evidence="2" type="ORF">A176_003016</name>
</gene>
<protein>
    <submittedName>
        <fullName evidence="2">Uncharacterized protein</fullName>
    </submittedName>
</protein>
<organism evidence="2 3">
    <name type="scientific">Pseudomyxococcus hansupus</name>
    <dbReference type="NCBI Taxonomy" id="1297742"/>
    <lineage>
        <taxon>Bacteria</taxon>
        <taxon>Pseudomonadati</taxon>
        <taxon>Myxococcota</taxon>
        <taxon>Myxococcia</taxon>
        <taxon>Myxococcales</taxon>
        <taxon>Cystobacterineae</taxon>
        <taxon>Myxococcaceae</taxon>
        <taxon>Pseudomyxococcus</taxon>
    </lineage>
</organism>
<dbReference type="KEGG" id="mym:A176_003016"/>
<keyword evidence="3" id="KW-1185">Reference proteome</keyword>
<dbReference type="Proteomes" id="UP000009026">
    <property type="component" value="Chromosome"/>
</dbReference>
<reference evidence="2 3" key="1">
    <citation type="journal article" date="2016" name="PLoS ONE">
        <title>Complete Genome Sequence and Comparative Genomics of a Novel Myxobacterium Myxococcus hansupus.</title>
        <authorList>
            <person name="Sharma G."/>
            <person name="Narwani T."/>
            <person name="Subramanian S."/>
        </authorList>
    </citation>
    <scope>NUCLEOTIDE SEQUENCE [LARGE SCALE GENOMIC DNA]</scope>
    <source>
        <strain evidence="3">mixupus</strain>
    </source>
</reference>
<proteinExistence type="predicted"/>